<dbReference type="PROSITE" id="PS50297">
    <property type="entry name" value="ANK_REP_REGION"/>
    <property type="match status" value="1"/>
</dbReference>
<gene>
    <name evidence="2" type="ORF">PECAL_1P22550</name>
</gene>
<evidence type="ECO:0000256" key="1">
    <source>
        <dbReference type="PROSITE-ProRule" id="PRU00023"/>
    </source>
</evidence>
<proteinExistence type="predicted"/>
<dbReference type="InterPro" id="IPR036770">
    <property type="entry name" value="Ankyrin_rpt-contain_sf"/>
</dbReference>
<dbReference type="EMBL" id="CAKKNE010000001">
    <property type="protein sequence ID" value="CAH0365799.1"/>
    <property type="molecule type" value="Genomic_DNA"/>
</dbReference>
<dbReference type="Pfam" id="PF00023">
    <property type="entry name" value="Ank"/>
    <property type="match status" value="1"/>
</dbReference>
<sequence length="546" mass="62955">MPSTDCARHKTFLGQTLLLRRRRRCPDMMRLLATLLAVEATYPGPHRGYRGMPETERIEFYERNGYRWPPTKATQGWPPVARKESAAYKKSRDEMEAWIRRNLTTYKATWDEWSSMVQSRAMPRFTEKGFAVVDYSDTEFYRELKAQYDKNVRDPVAFSQLRKEKMQGTGNARFYSQSQLNAKLLDGLRPNLEEWSGIELQNGQSYGVRVYGEGSTLVNHIDRCETHVISAIFHIDHDLDEPWPLEIEDHDGNWHEVKLCVEINQCVRCTGNSSLSHFAAMTRPCWLRRAVRNRHRHVIEQASCRWRGGQRDDLARTRRKILIFTQVNLKPGEVCYYESAKQYHARLQPMRGRAYASVFLHWFPAQNWNWTMWDGHVMVPPDFEEKEASGFFRRRAVANAGPPPFLRHFDAYWSKRGRPSPSLPRGVENPVQEYEGFGAPSPTPEETQRLRVVNAAAARKHAQRGDVAELHALLDRVAVDFLDDGDENGWTALHEAARSGHADVLRLLVAKGADAAKRTKYGQSVHDIARDAHDADHPAMRFLGEL</sequence>
<keyword evidence="3" id="KW-1185">Reference proteome</keyword>
<dbReference type="SMART" id="SM00248">
    <property type="entry name" value="ANK"/>
    <property type="match status" value="1"/>
</dbReference>
<name>A0A8J2WSS1_9STRA</name>
<reference evidence="2" key="1">
    <citation type="submission" date="2021-11" db="EMBL/GenBank/DDBJ databases">
        <authorList>
            <consortium name="Genoscope - CEA"/>
            <person name="William W."/>
        </authorList>
    </citation>
    <scope>NUCLEOTIDE SEQUENCE</scope>
</reference>
<dbReference type="Gene3D" id="1.25.40.20">
    <property type="entry name" value="Ankyrin repeat-containing domain"/>
    <property type="match status" value="1"/>
</dbReference>
<accession>A0A8J2WSS1</accession>
<comment type="caution">
    <text evidence="2">The sequence shown here is derived from an EMBL/GenBank/DDBJ whole genome shotgun (WGS) entry which is preliminary data.</text>
</comment>
<dbReference type="PROSITE" id="PS50088">
    <property type="entry name" value="ANK_REPEAT"/>
    <property type="match status" value="1"/>
</dbReference>
<dbReference type="Proteomes" id="UP000789595">
    <property type="component" value="Unassembled WGS sequence"/>
</dbReference>
<dbReference type="InterPro" id="IPR002110">
    <property type="entry name" value="Ankyrin_rpt"/>
</dbReference>
<dbReference type="SUPFAM" id="SSF48403">
    <property type="entry name" value="Ankyrin repeat"/>
    <property type="match status" value="1"/>
</dbReference>
<feature type="repeat" description="ANK" evidence="1">
    <location>
        <begin position="488"/>
        <end position="520"/>
    </location>
</feature>
<evidence type="ECO:0000313" key="3">
    <source>
        <dbReference type="Proteomes" id="UP000789595"/>
    </source>
</evidence>
<protein>
    <submittedName>
        <fullName evidence="2">Uncharacterized protein</fullName>
    </submittedName>
</protein>
<organism evidence="2 3">
    <name type="scientific">Pelagomonas calceolata</name>
    <dbReference type="NCBI Taxonomy" id="35677"/>
    <lineage>
        <taxon>Eukaryota</taxon>
        <taxon>Sar</taxon>
        <taxon>Stramenopiles</taxon>
        <taxon>Ochrophyta</taxon>
        <taxon>Pelagophyceae</taxon>
        <taxon>Pelagomonadales</taxon>
        <taxon>Pelagomonadaceae</taxon>
        <taxon>Pelagomonas</taxon>
    </lineage>
</organism>
<keyword evidence="1" id="KW-0040">ANK repeat</keyword>
<dbReference type="OrthoDB" id="37542at2759"/>
<dbReference type="AlphaFoldDB" id="A0A8J2WSS1"/>
<evidence type="ECO:0000313" key="2">
    <source>
        <dbReference type="EMBL" id="CAH0365799.1"/>
    </source>
</evidence>